<keyword evidence="3" id="KW-1185">Reference proteome</keyword>
<dbReference type="InParanoid" id="A0A0G4F586"/>
<feature type="region of interest" description="Disordered" evidence="1">
    <location>
        <begin position="15"/>
        <end position="54"/>
    </location>
</feature>
<dbReference type="EMBL" id="CDMY01000372">
    <property type="protein sequence ID" value="CEM06896.1"/>
    <property type="molecule type" value="Genomic_DNA"/>
</dbReference>
<proteinExistence type="predicted"/>
<dbReference type="Proteomes" id="UP000041254">
    <property type="component" value="Unassembled WGS sequence"/>
</dbReference>
<gene>
    <name evidence="2" type="ORF">Vbra_1319</name>
</gene>
<dbReference type="VEuPathDB" id="CryptoDB:Vbra_1319"/>
<feature type="region of interest" description="Disordered" evidence="1">
    <location>
        <begin position="703"/>
        <end position="726"/>
    </location>
</feature>
<name>A0A0G4F586_VITBC</name>
<dbReference type="AlphaFoldDB" id="A0A0G4F586"/>
<protein>
    <submittedName>
        <fullName evidence="2">Uncharacterized protein</fullName>
    </submittedName>
</protein>
<accession>A0A0G4F586</accession>
<evidence type="ECO:0000256" key="1">
    <source>
        <dbReference type="SAM" id="MobiDB-lite"/>
    </source>
</evidence>
<organism evidence="2 3">
    <name type="scientific">Vitrella brassicaformis (strain CCMP3155)</name>
    <dbReference type="NCBI Taxonomy" id="1169540"/>
    <lineage>
        <taxon>Eukaryota</taxon>
        <taxon>Sar</taxon>
        <taxon>Alveolata</taxon>
        <taxon>Colpodellida</taxon>
        <taxon>Vitrellaceae</taxon>
        <taxon>Vitrella</taxon>
    </lineage>
</organism>
<sequence>MAAVGKLRALFERNAGVPSSALGPEGFRHQQKQQAHREREEDAKAREKLHHPSSNESLELRFLRISRKLHSSKTASSSAAAGASGDPPGLCGLDGALVWAMTSFLPLMQRVPLSAVCRTMYSRTTDTAAGICRSLTVDPWDHHRWRAIEELVDDTDCDSDWMLDWWHRRGETRKLAKHEAIQGLKKRLMRLQTVDTGAGACPRATLTHVTIGGECGNDVHRDVKRRRRRRGEPLVFPILETLDVVDNSFIQMCRHRRWAFPTLKTLRVGLVCGNESHYRIPQYYPVEDLTAALVHIVSSSPALTSLEGDVIDIPADESQWHALTKALARCPRLTSIKGLTLLDTNYDTLGKLKAALDTHWSSYYRRGVLKTITFHHRFILGAAVSNSLTDLLTWARGVACTIEWLPRTDDRCYDDPLMDDFDPEEDEGTKGWDDMVMDCSADVPSPPPAPRGIGAAAIRETATKCTMVRLSFGGSPLHDSWQDVCDFPRVTHFALEQSDYSVPVGKLAGSVPHWLSQTTADGNNRFLPAVEHFCCSMVCRSAARFASRLPTSDPEVHDLRALVGSLRRVTHVYLRASSLRDMAVCLSFFSSLPHPLDHVELDFEREAGELADGHECEALGLTFPQVDRIHIRHNASTSCPGEYECGPGLSKAHMRYLLSLVTSIRANKVSVAVDMLADDLVFGSLMGDDSWDGSDELFQWEGESKSEGALDREATEEQHVSSRRRSLSWQPDLTTCIAHSESDRPAEGQGQPGGKEDAGGDAGECSQGSLGEGAGEDDASDDGCQVLEAAVRAFGEECLSLVSGTYEGSNEAFLHWPWASGPGDSQVRFPELSLRLVLKEEKRQREGEVG</sequence>
<reference evidence="2 3" key="1">
    <citation type="submission" date="2014-11" db="EMBL/GenBank/DDBJ databases">
        <authorList>
            <person name="Zhu J."/>
            <person name="Qi W."/>
            <person name="Song R."/>
        </authorList>
    </citation>
    <scope>NUCLEOTIDE SEQUENCE [LARGE SCALE GENOMIC DNA]</scope>
</reference>
<feature type="region of interest" description="Disordered" evidence="1">
    <location>
        <begin position="739"/>
        <end position="781"/>
    </location>
</feature>
<evidence type="ECO:0000313" key="2">
    <source>
        <dbReference type="EMBL" id="CEM06896.1"/>
    </source>
</evidence>
<evidence type="ECO:0000313" key="3">
    <source>
        <dbReference type="Proteomes" id="UP000041254"/>
    </source>
</evidence>
<dbReference type="PhylomeDB" id="A0A0G4F586"/>
<feature type="compositionally biased region" description="Basic and acidic residues" evidence="1">
    <location>
        <begin position="703"/>
        <end position="720"/>
    </location>
</feature>
<feature type="compositionally biased region" description="Basic and acidic residues" evidence="1">
    <location>
        <begin position="35"/>
        <end position="46"/>
    </location>
</feature>